<dbReference type="Pfam" id="PF07859">
    <property type="entry name" value="Abhydrolase_3"/>
    <property type="match status" value="1"/>
</dbReference>
<dbReference type="Proteomes" id="UP000008370">
    <property type="component" value="Unassembled WGS sequence"/>
</dbReference>
<feature type="domain" description="Alpha/beta hydrolase fold-3" evidence="2">
    <location>
        <begin position="96"/>
        <end position="317"/>
    </location>
</feature>
<dbReference type="AlphaFoldDB" id="K5W7R4"/>
<organism evidence="3 4">
    <name type="scientific">Phanerochaete carnosa (strain HHB-10118-sp)</name>
    <name type="common">White-rot fungus</name>
    <name type="synonym">Peniophora carnosa</name>
    <dbReference type="NCBI Taxonomy" id="650164"/>
    <lineage>
        <taxon>Eukaryota</taxon>
        <taxon>Fungi</taxon>
        <taxon>Dikarya</taxon>
        <taxon>Basidiomycota</taxon>
        <taxon>Agaricomycotina</taxon>
        <taxon>Agaricomycetes</taxon>
        <taxon>Polyporales</taxon>
        <taxon>Phanerochaetaceae</taxon>
        <taxon>Phanerochaete</taxon>
    </lineage>
</organism>
<evidence type="ECO:0000256" key="1">
    <source>
        <dbReference type="ARBA" id="ARBA00022801"/>
    </source>
</evidence>
<dbReference type="SUPFAM" id="SSF53474">
    <property type="entry name" value="alpha/beta-Hydrolases"/>
    <property type="match status" value="1"/>
</dbReference>
<dbReference type="RefSeq" id="XP_007395551.1">
    <property type="nucleotide sequence ID" value="XM_007395489.1"/>
</dbReference>
<name>K5W7R4_PHACS</name>
<dbReference type="PANTHER" id="PTHR48081:SF8">
    <property type="entry name" value="ALPHA_BETA HYDROLASE FOLD-3 DOMAIN-CONTAINING PROTEIN-RELATED"/>
    <property type="match status" value="1"/>
</dbReference>
<dbReference type="InterPro" id="IPR029058">
    <property type="entry name" value="AB_hydrolase_fold"/>
</dbReference>
<evidence type="ECO:0000313" key="4">
    <source>
        <dbReference type="Proteomes" id="UP000008370"/>
    </source>
</evidence>
<evidence type="ECO:0000259" key="2">
    <source>
        <dbReference type="Pfam" id="PF07859"/>
    </source>
</evidence>
<evidence type="ECO:0000313" key="3">
    <source>
        <dbReference type="EMBL" id="EKM55215.1"/>
    </source>
</evidence>
<dbReference type="GO" id="GO:0016787">
    <property type="term" value="F:hydrolase activity"/>
    <property type="evidence" value="ECO:0007669"/>
    <property type="project" value="UniProtKB-KW"/>
</dbReference>
<dbReference type="HOGENOM" id="CLU_019364_1_0_1"/>
<dbReference type="EMBL" id="JH930472">
    <property type="protein sequence ID" value="EKM55215.1"/>
    <property type="molecule type" value="Genomic_DNA"/>
</dbReference>
<dbReference type="OrthoDB" id="2152029at2759"/>
<dbReference type="PANTHER" id="PTHR48081">
    <property type="entry name" value="AB HYDROLASE SUPERFAMILY PROTEIN C4A8.06C"/>
    <property type="match status" value="1"/>
</dbReference>
<reference evidence="3 4" key="1">
    <citation type="journal article" date="2012" name="BMC Genomics">
        <title>Comparative genomics of the white-rot fungi, Phanerochaete carnosa and P. chrysosporium, to elucidate the genetic basis of the distinct wood types they colonize.</title>
        <authorList>
            <person name="Suzuki H."/>
            <person name="MacDonald J."/>
            <person name="Syed K."/>
            <person name="Salamov A."/>
            <person name="Hori C."/>
            <person name="Aerts A."/>
            <person name="Henrissat B."/>
            <person name="Wiebenga A."/>
            <person name="vanKuyk P.A."/>
            <person name="Barry K."/>
            <person name="Lindquist E."/>
            <person name="LaButti K."/>
            <person name="Lapidus A."/>
            <person name="Lucas S."/>
            <person name="Coutinho P."/>
            <person name="Gong Y."/>
            <person name="Samejima M."/>
            <person name="Mahadevan R."/>
            <person name="Abou-Zaid M."/>
            <person name="de Vries R.P."/>
            <person name="Igarashi K."/>
            <person name="Yadav J.S."/>
            <person name="Grigoriev I.V."/>
            <person name="Master E.R."/>
        </authorList>
    </citation>
    <scope>NUCLEOTIDE SEQUENCE [LARGE SCALE GENOMIC DNA]</scope>
    <source>
        <strain evidence="3 4">HHB-10118-sp</strain>
    </source>
</reference>
<proteinExistence type="predicted"/>
<dbReference type="STRING" id="650164.K5W7R4"/>
<keyword evidence="1" id="KW-0378">Hydrolase</keyword>
<keyword evidence="4" id="KW-1185">Reference proteome</keyword>
<dbReference type="GeneID" id="18910180"/>
<dbReference type="InterPro" id="IPR013094">
    <property type="entry name" value="AB_hydrolase_3"/>
</dbReference>
<accession>K5W7R4</accession>
<dbReference type="KEGG" id="pco:PHACADRAFT_184030"/>
<sequence>MVKTLTRYASETRGRMYYKIGLFTPEGNPVKDSRDPGATGFVWVDSVPSQLVTGEIANLAHRNGVKPVDVYGYWHGARDESGKHGQRATKGERVLYYLHGGAHIMGSSHPSSVTTDVTRGSLEKRPKVAERVFGLDYRLASSAPYPPANPFPAATLGFEPSNIIVWGDSSAGHLASNLVRHLANPGIPSLPLPGALVLVSPTLDWTNTHLNTPASTMNVNKNSDYVYPHLLSGYTLTSIRGSLSEHEFEKNTWMSPASLKLERTDGLFANCPPTYILAGEAEQTVDAKRTFRDRLIHDSGKDKVHYAEYQDMYHGWLAMSWMEPERSQVYRDINAWLTGIWGL</sequence>
<dbReference type="InParanoid" id="K5W7R4"/>
<dbReference type="Gene3D" id="3.40.50.1820">
    <property type="entry name" value="alpha/beta hydrolase"/>
    <property type="match status" value="1"/>
</dbReference>
<dbReference type="InterPro" id="IPR050300">
    <property type="entry name" value="GDXG_lipolytic_enzyme"/>
</dbReference>
<protein>
    <recommendedName>
        <fullName evidence="2">Alpha/beta hydrolase fold-3 domain-containing protein</fullName>
    </recommendedName>
</protein>
<gene>
    <name evidence="3" type="ORF">PHACADRAFT_184030</name>
</gene>